<dbReference type="InterPro" id="IPR000182">
    <property type="entry name" value="GNAT_dom"/>
</dbReference>
<protein>
    <submittedName>
        <fullName evidence="2">GNAT family N-acetyltransferase</fullName>
    </submittedName>
</protein>
<name>A0ABV0ADE9_9FLAO</name>
<organism evidence="2 3">
    <name type="scientific">Mariniflexile soesokkakense</name>
    <dbReference type="NCBI Taxonomy" id="1343160"/>
    <lineage>
        <taxon>Bacteria</taxon>
        <taxon>Pseudomonadati</taxon>
        <taxon>Bacteroidota</taxon>
        <taxon>Flavobacteriia</taxon>
        <taxon>Flavobacteriales</taxon>
        <taxon>Flavobacteriaceae</taxon>
        <taxon>Mariniflexile</taxon>
    </lineage>
</organism>
<reference evidence="2 3" key="1">
    <citation type="submission" date="2024-01" db="EMBL/GenBank/DDBJ databases">
        <title>Mariniflexile litorale sp. nov., isolated from the shallow sediments of the Sea of Japan.</title>
        <authorList>
            <person name="Romanenko L."/>
            <person name="Bystritskaya E."/>
            <person name="Isaeva M."/>
        </authorList>
    </citation>
    <scope>NUCLEOTIDE SEQUENCE [LARGE SCALE GENOMIC DNA]</scope>
    <source>
        <strain evidence="2 3">KCTC 32427</strain>
    </source>
</reference>
<dbReference type="Gene3D" id="3.40.630.30">
    <property type="match status" value="1"/>
</dbReference>
<dbReference type="SUPFAM" id="SSF55729">
    <property type="entry name" value="Acyl-CoA N-acyltransferases (Nat)"/>
    <property type="match status" value="1"/>
</dbReference>
<comment type="caution">
    <text evidence="2">The sequence shown here is derived from an EMBL/GenBank/DDBJ whole genome shotgun (WGS) entry which is preliminary data.</text>
</comment>
<keyword evidence="3" id="KW-1185">Reference proteome</keyword>
<evidence type="ECO:0000259" key="1">
    <source>
        <dbReference type="PROSITE" id="PS51186"/>
    </source>
</evidence>
<feature type="domain" description="N-acetyltransferase" evidence="1">
    <location>
        <begin position="1"/>
        <end position="159"/>
    </location>
</feature>
<sequence>MEINNLSKTPMEVIVNCFLESFKNYYVEFPKDKDYFKQRWEMSNLNYSLSYGMFDNNELVGFILHGIENRHNHLTAFNLGTGVVPGYRGKKITKAIYEFAIPDLMFSGVTKCQLEVIKENSFAIRAYTSIGFDITKGYKCFAGEIIKKDDYLYEVKEVNIQDFNFDLTSNQKLYSWENQIESVRRGNFNAFQVMNGSQVESFFIINRENGYIPQLEVIIDTDESWNRLFSAIRSISKTIKINNVDEQLVSKIYYLEKFGLKNTIDQYEMEFFLG</sequence>
<dbReference type="Proteomes" id="UP001416393">
    <property type="component" value="Unassembled WGS sequence"/>
</dbReference>
<dbReference type="CDD" id="cd04301">
    <property type="entry name" value="NAT_SF"/>
    <property type="match status" value="1"/>
</dbReference>
<dbReference type="Pfam" id="PF00583">
    <property type="entry name" value="Acetyltransf_1"/>
    <property type="match status" value="1"/>
</dbReference>
<evidence type="ECO:0000313" key="3">
    <source>
        <dbReference type="Proteomes" id="UP001416393"/>
    </source>
</evidence>
<dbReference type="InterPro" id="IPR016181">
    <property type="entry name" value="Acyl_CoA_acyltransferase"/>
</dbReference>
<proteinExistence type="predicted"/>
<evidence type="ECO:0000313" key="2">
    <source>
        <dbReference type="EMBL" id="MEN3324943.1"/>
    </source>
</evidence>
<accession>A0ABV0ADE9</accession>
<dbReference type="RefSeq" id="WP_346242741.1">
    <property type="nucleotide sequence ID" value="NZ_JAZHYP010000009.1"/>
</dbReference>
<gene>
    <name evidence="2" type="ORF">VP395_14485</name>
</gene>
<dbReference type="PROSITE" id="PS51186">
    <property type="entry name" value="GNAT"/>
    <property type="match status" value="1"/>
</dbReference>
<dbReference type="EMBL" id="JAZHYP010000009">
    <property type="protein sequence ID" value="MEN3324943.1"/>
    <property type="molecule type" value="Genomic_DNA"/>
</dbReference>